<sequence length="854" mass="95410">MNQPDSIKSFSWFNLAKIKNTGDTLLISFGKMKFNFVSPQMNKLYNAICDILPRILLPTELKSAEFIPAKGINPQPTGISCLIRLQEKSNSSPSRLSASTYSYFKRFLTYQEQIASLSKFPDPTNAIPLILDSLSLCSSVKEIIIPSISRVDSYGKICNFIAEQSNVEHIEVEGSITKNFDRYLHNIEANKNLNLKGLTFTDSRMTARNLEILSDTLKEKGITSLGLKRAVSPESNEYFLNTFLGKNIGQQLSYLNLDKTSKPDVKAILQFCPNLQMLSLANCNLDISQVAANLTSKQAAGLKSINLSFNACKSSTPRSLRISPTICHVMINSVTWGEKTLPEFIQTLTHSNKQGLHLSLSDADATTDEWIRLFSYFRQTKFTGLHSLVWTSNPVHNRLFDFLAKNKELVHLDLSGCFIQQEKEPMQSFANYLSKCNTLKSLILKGNSTSFMGNFVANILVAVESAKTIKYLDISGNKGGNVSIDAIRTLINGRSAIESIVFDGCEPESPESLMELLNSCTKSVTNAAVSFPASDIETLLHRGKISQEMVEKVKSNLMFQSAPTASPFDAPFYIYHDNPTPQFPSYLRESILFVSPPPAEEITEMYTLDNIEIEKDIAESKPKSKKPRASRASNVESNSQADGESTTKKKKKKTIRKSNTILPEDSRKEEPMHPKSSSASQGKKRKTAKSETKEEDKDVSLEENLESILPDTSELGEISTYVLDVPSENDSEDDDKPKKVTVKKESFSSSKTAEGASQKSSNANNEEDHKKKKKVSKRKKKSVSHSSQLPPPQIPPVQANEQTTQPANGDDVDWRMPVQYTFFDGMEKLWRHANLRYGLQALHNELHAMRPEKK</sequence>
<dbReference type="KEGG" id="tva:4775320"/>
<dbReference type="GO" id="GO:0016477">
    <property type="term" value="P:cell migration"/>
    <property type="evidence" value="ECO:0000318"/>
    <property type="project" value="GO_Central"/>
</dbReference>
<evidence type="ECO:0000313" key="3">
    <source>
        <dbReference type="Proteomes" id="UP000001542"/>
    </source>
</evidence>
<dbReference type="Gene3D" id="3.80.10.10">
    <property type="entry name" value="Ribonuclease Inhibitor"/>
    <property type="match status" value="1"/>
</dbReference>
<accession>A2DQL9</accession>
<dbReference type="PANTHER" id="PTHR24112:SF64">
    <property type="entry name" value="CHROMOSOME UNDETERMINED SCAFFOLD_46, WHOLE GENOME SHOTGUN SEQUENCE"/>
    <property type="match status" value="1"/>
</dbReference>
<dbReference type="PANTHER" id="PTHR24112">
    <property type="entry name" value="LEUCINE-RICH REPEAT, ISOFORM F-RELATED"/>
    <property type="match status" value="1"/>
</dbReference>
<name>A2DQL9_TRIV3</name>
<protein>
    <recommendedName>
        <fullName evidence="4">Leucine Rich Repeat family protein</fullName>
    </recommendedName>
</protein>
<dbReference type="EMBL" id="DS113232">
    <property type="protein sequence ID" value="EAY17303.1"/>
    <property type="molecule type" value="Genomic_DNA"/>
</dbReference>
<dbReference type="GO" id="GO:0034315">
    <property type="term" value="P:regulation of Arp2/3 complex-mediated actin nucleation"/>
    <property type="evidence" value="ECO:0000318"/>
    <property type="project" value="GO_Central"/>
</dbReference>
<evidence type="ECO:0000256" key="1">
    <source>
        <dbReference type="SAM" id="MobiDB-lite"/>
    </source>
</evidence>
<dbReference type="SMR" id="A2DQL9"/>
<feature type="compositionally biased region" description="Polar residues" evidence="1">
    <location>
        <begin position="634"/>
        <end position="644"/>
    </location>
</feature>
<dbReference type="InterPro" id="IPR032675">
    <property type="entry name" value="LRR_dom_sf"/>
</dbReference>
<feature type="compositionally biased region" description="Basic and acidic residues" evidence="1">
    <location>
        <begin position="735"/>
        <end position="746"/>
    </location>
</feature>
<feature type="compositionally biased region" description="Polar residues" evidence="1">
    <location>
        <begin position="747"/>
        <end position="764"/>
    </location>
</feature>
<dbReference type="InParanoid" id="A2DQL9"/>
<dbReference type="InterPro" id="IPR051279">
    <property type="entry name" value="PP1-Reg/Actin-Interact_Protein"/>
</dbReference>
<dbReference type="SUPFAM" id="SSF52047">
    <property type="entry name" value="RNI-like"/>
    <property type="match status" value="1"/>
</dbReference>
<gene>
    <name evidence="2" type="ORF">TVAG_266660</name>
</gene>
<evidence type="ECO:0008006" key="4">
    <source>
        <dbReference type="Google" id="ProtNLM"/>
    </source>
</evidence>
<dbReference type="VEuPathDB" id="TrichDB:TVAGG3_0591640"/>
<feature type="compositionally biased region" description="Basic residues" evidence="1">
    <location>
        <begin position="770"/>
        <end position="783"/>
    </location>
</feature>
<organism evidence="2 3">
    <name type="scientific">Trichomonas vaginalis (strain ATCC PRA-98 / G3)</name>
    <dbReference type="NCBI Taxonomy" id="412133"/>
    <lineage>
        <taxon>Eukaryota</taxon>
        <taxon>Metamonada</taxon>
        <taxon>Parabasalia</taxon>
        <taxon>Trichomonadida</taxon>
        <taxon>Trichomonadidae</taxon>
        <taxon>Trichomonas</taxon>
    </lineage>
</organism>
<dbReference type="GO" id="GO:0030027">
    <property type="term" value="C:lamellipodium"/>
    <property type="evidence" value="ECO:0000318"/>
    <property type="project" value="GO_Central"/>
</dbReference>
<reference evidence="2" key="1">
    <citation type="submission" date="2006-10" db="EMBL/GenBank/DDBJ databases">
        <authorList>
            <person name="Amadeo P."/>
            <person name="Zhao Q."/>
            <person name="Wortman J."/>
            <person name="Fraser-Liggett C."/>
            <person name="Carlton J."/>
        </authorList>
    </citation>
    <scope>NUCLEOTIDE SEQUENCE</scope>
    <source>
        <strain evidence="2">G3</strain>
    </source>
</reference>
<dbReference type="OrthoDB" id="6160824at2759"/>
<feature type="compositionally biased region" description="Basic and acidic residues" evidence="1">
    <location>
        <begin position="688"/>
        <end position="700"/>
    </location>
</feature>
<dbReference type="VEuPathDB" id="TrichDB:TVAG_266660"/>
<dbReference type="AlphaFoldDB" id="A2DQL9"/>
<keyword evidence="3" id="KW-1185">Reference proteome</keyword>
<reference evidence="2" key="2">
    <citation type="journal article" date="2007" name="Science">
        <title>Draft genome sequence of the sexually transmitted pathogen Trichomonas vaginalis.</title>
        <authorList>
            <person name="Carlton J.M."/>
            <person name="Hirt R.P."/>
            <person name="Silva J.C."/>
            <person name="Delcher A.L."/>
            <person name="Schatz M."/>
            <person name="Zhao Q."/>
            <person name="Wortman J.R."/>
            <person name="Bidwell S.L."/>
            <person name="Alsmark U.C.M."/>
            <person name="Besteiro S."/>
            <person name="Sicheritz-Ponten T."/>
            <person name="Noel C.J."/>
            <person name="Dacks J.B."/>
            <person name="Foster P.G."/>
            <person name="Simillion C."/>
            <person name="Van de Peer Y."/>
            <person name="Miranda-Saavedra D."/>
            <person name="Barton G.J."/>
            <person name="Westrop G.D."/>
            <person name="Mueller S."/>
            <person name="Dessi D."/>
            <person name="Fiori P.L."/>
            <person name="Ren Q."/>
            <person name="Paulsen I."/>
            <person name="Zhang H."/>
            <person name="Bastida-Corcuera F.D."/>
            <person name="Simoes-Barbosa A."/>
            <person name="Brown M.T."/>
            <person name="Hayes R.D."/>
            <person name="Mukherjee M."/>
            <person name="Okumura C.Y."/>
            <person name="Schneider R."/>
            <person name="Smith A.J."/>
            <person name="Vanacova S."/>
            <person name="Villalvazo M."/>
            <person name="Haas B.J."/>
            <person name="Pertea M."/>
            <person name="Feldblyum T.V."/>
            <person name="Utterback T.R."/>
            <person name="Shu C.L."/>
            <person name="Osoegawa K."/>
            <person name="de Jong P.J."/>
            <person name="Hrdy I."/>
            <person name="Horvathova L."/>
            <person name="Zubacova Z."/>
            <person name="Dolezal P."/>
            <person name="Malik S.B."/>
            <person name="Logsdon J.M. Jr."/>
            <person name="Henze K."/>
            <person name="Gupta A."/>
            <person name="Wang C.C."/>
            <person name="Dunne R.L."/>
            <person name="Upcroft J.A."/>
            <person name="Upcroft P."/>
            <person name="White O."/>
            <person name="Salzberg S.L."/>
            <person name="Tang P."/>
            <person name="Chiu C.-H."/>
            <person name="Lee Y.-S."/>
            <person name="Embley T.M."/>
            <person name="Coombs G.H."/>
            <person name="Mottram J.C."/>
            <person name="Tachezy J."/>
            <person name="Fraser-Liggett C.M."/>
            <person name="Johnson P.J."/>
        </authorList>
    </citation>
    <scope>NUCLEOTIDE SEQUENCE [LARGE SCALE GENOMIC DNA]</scope>
    <source>
        <strain evidence="2">G3</strain>
    </source>
</reference>
<dbReference type="GO" id="GO:0005886">
    <property type="term" value="C:plasma membrane"/>
    <property type="evidence" value="ECO:0000318"/>
    <property type="project" value="GO_Central"/>
</dbReference>
<proteinExistence type="predicted"/>
<feature type="compositionally biased region" description="Basic and acidic residues" evidence="1">
    <location>
        <begin position="664"/>
        <end position="673"/>
    </location>
</feature>
<feature type="region of interest" description="Disordered" evidence="1">
    <location>
        <begin position="617"/>
        <end position="814"/>
    </location>
</feature>
<evidence type="ECO:0000313" key="2">
    <source>
        <dbReference type="EMBL" id="EAY17303.1"/>
    </source>
</evidence>
<dbReference type="Proteomes" id="UP000001542">
    <property type="component" value="Unassembled WGS sequence"/>
</dbReference>